<dbReference type="InterPro" id="IPR029063">
    <property type="entry name" value="SAM-dependent_MTases_sf"/>
</dbReference>
<dbReference type="GO" id="GO:0032259">
    <property type="term" value="P:methylation"/>
    <property type="evidence" value="ECO:0007669"/>
    <property type="project" value="UniProtKB-KW"/>
</dbReference>
<organism evidence="2 3">
    <name type="scientific">Devosia honganensis</name>
    <dbReference type="NCBI Taxonomy" id="1610527"/>
    <lineage>
        <taxon>Bacteria</taxon>
        <taxon>Pseudomonadati</taxon>
        <taxon>Pseudomonadota</taxon>
        <taxon>Alphaproteobacteria</taxon>
        <taxon>Hyphomicrobiales</taxon>
        <taxon>Devosiaceae</taxon>
        <taxon>Devosia</taxon>
    </lineage>
</organism>
<dbReference type="SUPFAM" id="SSF53335">
    <property type="entry name" value="S-adenosyl-L-methionine-dependent methyltransferases"/>
    <property type="match status" value="1"/>
</dbReference>
<name>A0ABV7WZD6_9HYPH</name>
<evidence type="ECO:0000313" key="2">
    <source>
        <dbReference type="EMBL" id="MFC3703835.1"/>
    </source>
</evidence>
<dbReference type="Proteomes" id="UP001595613">
    <property type="component" value="Unassembled WGS sequence"/>
</dbReference>
<proteinExistence type="predicted"/>
<keyword evidence="3" id="KW-1185">Reference proteome</keyword>
<dbReference type="EC" id="2.1.1.-" evidence="2"/>
<keyword evidence="2" id="KW-0489">Methyltransferase</keyword>
<keyword evidence="2" id="KW-0808">Transferase</keyword>
<dbReference type="Gene3D" id="3.40.50.150">
    <property type="entry name" value="Vaccinia Virus protein VP39"/>
    <property type="match status" value="1"/>
</dbReference>
<dbReference type="InterPro" id="IPR025714">
    <property type="entry name" value="Methyltranfer_dom"/>
</dbReference>
<dbReference type="GO" id="GO:0008168">
    <property type="term" value="F:methyltransferase activity"/>
    <property type="evidence" value="ECO:0007669"/>
    <property type="project" value="UniProtKB-KW"/>
</dbReference>
<dbReference type="Pfam" id="PF13847">
    <property type="entry name" value="Methyltransf_31"/>
    <property type="match status" value="1"/>
</dbReference>
<sequence length="206" mass="22559">MAASTFWNAIASRYAAQPVADENAYQVKLAETRHRLRPDMELFEFGCGTGSTAVIHASYVRHIRAVDFSNRMLDFARARAAEAGIGNITFEQGDIENIALVPESLDMVLGLSILHLLRDKEAVIAKVFAALRPGGFFVSSTACIREATPLLGWITPLTNRLGLLPYLDVMDATELTGAITAAGFAIEHRWRPDAKSALFVIARKPE</sequence>
<evidence type="ECO:0000313" key="3">
    <source>
        <dbReference type="Proteomes" id="UP001595613"/>
    </source>
</evidence>
<dbReference type="PANTHER" id="PTHR43861">
    <property type="entry name" value="TRANS-ACONITATE 2-METHYLTRANSFERASE-RELATED"/>
    <property type="match status" value="1"/>
</dbReference>
<reference evidence="3" key="1">
    <citation type="journal article" date="2019" name="Int. J. Syst. Evol. Microbiol.">
        <title>The Global Catalogue of Microorganisms (GCM) 10K type strain sequencing project: providing services to taxonomists for standard genome sequencing and annotation.</title>
        <authorList>
            <consortium name="The Broad Institute Genomics Platform"/>
            <consortium name="The Broad Institute Genome Sequencing Center for Infectious Disease"/>
            <person name="Wu L."/>
            <person name="Ma J."/>
        </authorList>
    </citation>
    <scope>NUCLEOTIDE SEQUENCE [LARGE SCALE GENOMIC DNA]</scope>
    <source>
        <strain evidence="3">KCTC 42281</strain>
    </source>
</reference>
<dbReference type="CDD" id="cd02440">
    <property type="entry name" value="AdoMet_MTases"/>
    <property type="match status" value="1"/>
</dbReference>
<comment type="caution">
    <text evidence="2">The sequence shown here is derived from an EMBL/GenBank/DDBJ whole genome shotgun (WGS) entry which is preliminary data.</text>
</comment>
<dbReference type="RefSeq" id="WP_380094926.1">
    <property type="nucleotide sequence ID" value="NZ_JBHRYD010000001.1"/>
</dbReference>
<feature type="domain" description="Methyltransferase" evidence="1">
    <location>
        <begin position="38"/>
        <end position="146"/>
    </location>
</feature>
<dbReference type="PANTHER" id="PTHR43861:SF1">
    <property type="entry name" value="TRANS-ACONITATE 2-METHYLTRANSFERASE"/>
    <property type="match status" value="1"/>
</dbReference>
<accession>A0ABV7WZD6</accession>
<protein>
    <submittedName>
        <fullName evidence="2">Class I SAM-dependent methyltransferase</fullName>
        <ecNumber evidence="2">2.1.1.-</ecNumber>
    </submittedName>
</protein>
<evidence type="ECO:0000259" key="1">
    <source>
        <dbReference type="Pfam" id="PF13847"/>
    </source>
</evidence>
<dbReference type="EMBL" id="JBHRYD010000001">
    <property type="protein sequence ID" value="MFC3703835.1"/>
    <property type="molecule type" value="Genomic_DNA"/>
</dbReference>
<gene>
    <name evidence="2" type="ORF">ACFOOL_03580</name>
</gene>